<sequence>MAINLRKKYYGKSEVSKKNRPYRFQLDYYYGGKRIRETIKDVEFLPSDTKDIRKQKQSIVNKIKADLEIDLANQSNGIISRKLKKASFLDYFNELAEKKNPNTKSTWNNALKHIIEFHGPKLKFEDVTERWLEKFSQYLQSNLSQNSARTYFQKVRTALNQAVKHKIILNNPTRFIDSPKKEEKEMVFLKKEEVQEIIQTDFFDNEVKNAFLFGCYTGLRFSDIKSLQWKHLKDNSIRLTQTKTKGVVYIPLNENANKILSNQDVNRDNVFELSNFNSSVNRTLRKLIKKTTINKDVSFHSSRHTFATLLISSGVNVYTVSKLLGHKDIKSTLVYAKVINEEKEKAVNSMPKFNF</sequence>
<dbReference type="SUPFAM" id="SSF56349">
    <property type="entry name" value="DNA breaking-rejoining enzymes"/>
    <property type="match status" value="1"/>
</dbReference>
<dbReference type="Pfam" id="PF00589">
    <property type="entry name" value="Phage_integrase"/>
    <property type="match status" value="1"/>
</dbReference>
<dbReference type="PROSITE" id="PS51900">
    <property type="entry name" value="CB"/>
    <property type="match status" value="1"/>
</dbReference>
<dbReference type="OrthoDB" id="9806835at2"/>
<name>A0A2U0HTJ6_9FLAO</name>
<evidence type="ECO:0000313" key="9">
    <source>
        <dbReference type="Proteomes" id="UP000245962"/>
    </source>
</evidence>
<dbReference type="PANTHER" id="PTHR30349:SF64">
    <property type="entry name" value="PROPHAGE INTEGRASE INTD-RELATED"/>
    <property type="match status" value="1"/>
</dbReference>
<dbReference type="GO" id="GO:0003677">
    <property type="term" value="F:DNA binding"/>
    <property type="evidence" value="ECO:0007669"/>
    <property type="project" value="UniProtKB-UniRule"/>
</dbReference>
<reference evidence="8 9" key="1">
    <citation type="submission" date="2018-04" db="EMBL/GenBank/DDBJ databases">
        <title>Marixanthomonas spongiae HN-E44 sp. nov., isolated from a marine sponge.</title>
        <authorList>
            <person name="Luo L."/>
            <person name="Zhuang L."/>
        </authorList>
    </citation>
    <scope>NUCLEOTIDE SEQUENCE [LARGE SCALE GENOMIC DNA]</scope>
    <source>
        <strain evidence="8 9">HN-E44</strain>
    </source>
</reference>
<keyword evidence="3 5" id="KW-0238">DNA-binding</keyword>
<dbReference type="Gene3D" id="1.10.150.130">
    <property type="match status" value="1"/>
</dbReference>
<evidence type="ECO:0000259" key="7">
    <source>
        <dbReference type="PROSITE" id="PS51900"/>
    </source>
</evidence>
<proteinExistence type="inferred from homology"/>
<dbReference type="InterPro" id="IPR002104">
    <property type="entry name" value="Integrase_catalytic"/>
</dbReference>
<dbReference type="Gene3D" id="1.10.443.10">
    <property type="entry name" value="Intergrase catalytic core"/>
    <property type="match status" value="1"/>
</dbReference>
<comment type="caution">
    <text evidence="8">The sequence shown here is derived from an EMBL/GenBank/DDBJ whole genome shotgun (WGS) entry which is preliminary data.</text>
</comment>
<organism evidence="8 9">
    <name type="scientific">Marixanthomonas spongiae</name>
    <dbReference type="NCBI Taxonomy" id="2174845"/>
    <lineage>
        <taxon>Bacteria</taxon>
        <taxon>Pseudomonadati</taxon>
        <taxon>Bacteroidota</taxon>
        <taxon>Flavobacteriia</taxon>
        <taxon>Flavobacteriales</taxon>
        <taxon>Flavobacteriaceae</taxon>
        <taxon>Marixanthomonas</taxon>
    </lineage>
</organism>
<dbReference type="Pfam" id="PF12167">
    <property type="entry name" value="Arm-DNA-bind_2"/>
    <property type="match status" value="1"/>
</dbReference>
<feature type="domain" description="Core-binding (CB)" evidence="7">
    <location>
        <begin position="83"/>
        <end position="163"/>
    </location>
</feature>
<keyword evidence="2" id="KW-0229">DNA integration</keyword>
<dbReference type="RefSeq" id="WP_116695650.1">
    <property type="nucleotide sequence ID" value="NZ_QEHR01000016.1"/>
</dbReference>
<evidence type="ECO:0000313" key="8">
    <source>
        <dbReference type="EMBL" id="PVW12165.1"/>
    </source>
</evidence>
<dbReference type="CDD" id="cd01185">
    <property type="entry name" value="INTN1_C_like"/>
    <property type="match status" value="1"/>
</dbReference>
<dbReference type="AlphaFoldDB" id="A0A2U0HTJ6"/>
<gene>
    <name evidence="8" type="ORF">DDV96_15305</name>
</gene>
<evidence type="ECO:0008006" key="10">
    <source>
        <dbReference type="Google" id="ProtNLM"/>
    </source>
</evidence>
<dbReference type="InterPro" id="IPR013762">
    <property type="entry name" value="Integrase-like_cat_sf"/>
</dbReference>
<dbReference type="PANTHER" id="PTHR30349">
    <property type="entry name" value="PHAGE INTEGRASE-RELATED"/>
    <property type="match status" value="1"/>
</dbReference>
<comment type="similarity">
    <text evidence="1">Belongs to the 'phage' integrase family.</text>
</comment>
<feature type="domain" description="Tyr recombinase" evidence="6">
    <location>
        <begin position="184"/>
        <end position="348"/>
    </location>
</feature>
<dbReference type="InterPro" id="IPR025269">
    <property type="entry name" value="SAM-like_dom"/>
</dbReference>
<evidence type="ECO:0000256" key="4">
    <source>
        <dbReference type="ARBA" id="ARBA00023172"/>
    </source>
</evidence>
<dbReference type="InterPro" id="IPR050090">
    <property type="entry name" value="Tyrosine_recombinase_XerCD"/>
</dbReference>
<evidence type="ECO:0000256" key="2">
    <source>
        <dbReference type="ARBA" id="ARBA00022908"/>
    </source>
</evidence>
<evidence type="ECO:0000256" key="1">
    <source>
        <dbReference type="ARBA" id="ARBA00008857"/>
    </source>
</evidence>
<dbReference type="InterPro" id="IPR044068">
    <property type="entry name" value="CB"/>
</dbReference>
<accession>A0A2U0HTJ6</accession>
<dbReference type="PROSITE" id="PS51898">
    <property type="entry name" value="TYR_RECOMBINASE"/>
    <property type="match status" value="1"/>
</dbReference>
<dbReference type="EMBL" id="QEHR01000016">
    <property type="protein sequence ID" value="PVW12165.1"/>
    <property type="molecule type" value="Genomic_DNA"/>
</dbReference>
<evidence type="ECO:0000256" key="5">
    <source>
        <dbReference type="PROSITE-ProRule" id="PRU01248"/>
    </source>
</evidence>
<keyword evidence="9" id="KW-1185">Reference proteome</keyword>
<keyword evidence="4" id="KW-0233">DNA recombination</keyword>
<dbReference type="InterPro" id="IPR010998">
    <property type="entry name" value="Integrase_recombinase_N"/>
</dbReference>
<evidence type="ECO:0000259" key="6">
    <source>
        <dbReference type="PROSITE" id="PS51898"/>
    </source>
</evidence>
<evidence type="ECO:0000256" key="3">
    <source>
        <dbReference type="ARBA" id="ARBA00023125"/>
    </source>
</evidence>
<dbReference type="InterPro" id="IPR022000">
    <property type="entry name" value="Min27-like_integrase_DNA_bind"/>
</dbReference>
<protein>
    <recommendedName>
        <fullName evidence="10">Site-specific integrase</fullName>
    </recommendedName>
</protein>
<dbReference type="InterPro" id="IPR011010">
    <property type="entry name" value="DNA_brk_join_enz"/>
</dbReference>
<dbReference type="GO" id="GO:0015074">
    <property type="term" value="P:DNA integration"/>
    <property type="evidence" value="ECO:0007669"/>
    <property type="project" value="UniProtKB-KW"/>
</dbReference>
<dbReference type="GO" id="GO:0006310">
    <property type="term" value="P:DNA recombination"/>
    <property type="evidence" value="ECO:0007669"/>
    <property type="project" value="UniProtKB-KW"/>
</dbReference>
<dbReference type="Pfam" id="PF13102">
    <property type="entry name" value="Phage_int_SAM_5"/>
    <property type="match status" value="1"/>
</dbReference>
<dbReference type="Proteomes" id="UP000245962">
    <property type="component" value="Unassembled WGS sequence"/>
</dbReference>